<dbReference type="EMBL" id="DF970228">
    <property type="protein sequence ID" value="GAP66707.1"/>
    <property type="molecule type" value="Genomic_DNA"/>
</dbReference>
<dbReference type="EMBL" id="DF952378">
    <property type="protein sequence ID" value="GAN43580.1"/>
    <property type="molecule type" value="Genomic_DNA"/>
</dbReference>
<dbReference type="Proteomes" id="UP000253740">
    <property type="component" value="Unassembled WGS sequence"/>
</dbReference>
<dbReference type="Pfam" id="PF09694">
    <property type="entry name" value="Gcw_chp"/>
    <property type="match status" value="1"/>
</dbReference>
<sequence>MLRNAVVLCALFCAGAASAQVSGSFALLSDYRYRGVSLSDGDPAAQLALNWAGPGGVYAGTLASGVRLAGDAGMRAQLQLLPYLGYARRLRPGLSWDVGADYAAFTGDRGYDYAEAYAGLAGERLGLRLHYAHRYFGEGPPVLYVEGNGSLPLSPRLRLLGHLGVLRRNGGNGRYGGEAPSRYRYDASAGAGLTLGAYDLQLRRIANRGGAYYRFGYPARAVAVDDAWTLSVSRTW</sequence>
<dbReference type="HOGENOM" id="CLU_1193534_0_0_6"/>
<protein>
    <recommendedName>
        <fullName evidence="5">Cellulose biosynthesis protein BcsS</fullName>
    </recommendedName>
</protein>
<evidence type="ECO:0000313" key="3">
    <source>
        <dbReference type="EMBL" id="GAP66707.1"/>
    </source>
</evidence>
<dbReference type="STRING" id="1475481.GCA_000953855_02064"/>
<reference evidence="2" key="1">
    <citation type="submission" date="2015-03" db="EMBL/GenBank/DDBJ databases">
        <title>Draft genome sequence of Mizugakiibacter sediminis skMP5.</title>
        <authorList>
            <person name="Watanabe T."/>
            <person name="Kojima H."/>
            <person name="Fukui M."/>
        </authorList>
    </citation>
    <scope>NUCLEOTIDE SEQUENCE</scope>
    <source>
        <strain evidence="2">SkMP5</strain>
    </source>
</reference>
<keyword evidence="1" id="KW-0732">Signal</keyword>
<dbReference type="NCBIfam" id="TIGR02001">
    <property type="entry name" value="gcw_chp"/>
    <property type="match status" value="1"/>
</dbReference>
<evidence type="ECO:0000313" key="2">
    <source>
        <dbReference type="EMBL" id="GAN43580.1"/>
    </source>
</evidence>
<gene>
    <name evidence="2" type="ORF">MBSD_0084</name>
    <name evidence="3" type="ORF">MBSD_n2022</name>
</gene>
<accession>A0A0K8QQQ0</accession>
<reference evidence="3" key="2">
    <citation type="submission" date="2015-08" db="EMBL/GenBank/DDBJ databases">
        <title>Complete DNA Sequence of Pseudomonas syringae pv. actinidiae, the Causal Agent of Kiwifruit Canker Disease.</title>
        <authorList>
            <person name="Rikkerink E.H.A."/>
            <person name="Fineran P.C."/>
        </authorList>
    </citation>
    <scope>NUCLEOTIDE SEQUENCE</scope>
    <source>
        <strain evidence="3">SkMP5</strain>
    </source>
</reference>
<evidence type="ECO:0000256" key="1">
    <source>
        <dbReference type="SAM" id="SignalP"/>
    </source>
</evidence>
<proteinExistence type="predicted"/>
<evidence type="ECO:0000313" key="4">
    <source>
        <dbReference type="Proteomes" id="UP000253740"/>
    </source>
</evidence>
<feature type="signal peptide" evidence="1">
    <location>
        <begin position="1"/>
        <end position="19"/>
    </location>
</feature>
<organism evidence="3">
    <name type="scientific">Mizugakiibacter sediminis</name>
    <dbReference type="NCBI Taxonomy" id="1475481"/>
    <lineage>
        <taxon>Bacteria</taxon>
        <taxon>Pseudomonadati</taxon>
        <taxon>Pseudomonadota</taxon>
        <taxon>Gammaproteobacteria</taxon>
        <taxon>Lysobacterales</taxon>
        <taxon>Rhodanobacteraceae</taxon>
        <taxon>Mizugakiibacter</taxon>
    </lineage>
</organism>
<dbReference type="RefSeq" id="WP_082306611.1">
    <property type="nucleotide sequence ID" value="NZ_DF970228.1"/>
</dbReference>
<dbReference type="InterPro" id="IPR010239">
    <property type="entry name" value="CHP02001"/>
</dbReference>
<dbReference type="OrthoDB" id="9793561at2"/>
<name>A0A0K8QQQ0_9GAMM</name>
<dbReference type="AlphaFoldDB" id="A0A0K8QQQ0"/>
<feature type="chain" id="PRO_5007415101" description="Cellulose biosynthesis protein BcsS" evidence="1">
    <location>
        <begin position="20"/>
        <end position="236"/>
    </location>
</feature>
<evidence type="ECO:0008006" key="5">
    <source>
        <dbReference type="Google" id="ProtNLM"/>
    </source>
</evidence>
<keyword evidence="4" id="KW-1185">Reference proteome</keyword>